<comment type="cofactor">
    <cofactor evidence="10">
        <name>pyruvate</name>
        <dbReference type="ChEBI" id="CHEBI:15361"/>
    </cofactor>
    <text evidence="10">Binds 1 pyruvoyl group covalently per subunit.</text>
</comment>
<dbReference type="InterPro" id="IPR042284">
    <property type="entry name" value="AdoMetDC_N"/>
</dbReference>
<evidence type="ECO:0000256" key="4">
    <source>
        <dbReference type="ARBA" id="ARBA00023066"/>
    </source>
</evidence>
<sequence>MKRAHSVAGFTNPLAAHGAKNPGLLQERDVQDTLNFTERIGLDDRETIRAKSVVPAFDAGAPVVRDGFRFAGTHLLLDLWNARSLDDVEAMEQAFRSAVDAAGATLLNLHFHRFTCGGGLSGLALLAESHISIHTWPEHSFAAADIFMCGGAHPYQAAQVLRDALRPEFISISEHRRGIQQ</sequence>
<evidence type="ECO:0000313" key="12">
    <source>
        <dbReference type="Proteomes" id="UP000521227"/>
    </source>
</evidence>
<dbReference type="GO" id="GO:0005829">
    <property type="term" value="C:cytosol"/>
    <property type="evidence" value="ECO:0007669"/>
    <property type="project" value="TreeGrafter"/>
</dbReference>
<dbReference type="GO" id="GO:0004014">
    <property type="term" value="F:adenosylmethionine decarboxylase activity"/>
    <property type="evidence" value="ECO:0007669"/>
    <property type="project" value="UniProtKB-UniRule"/>
</dbReference>
<dbReference type="InterPro" id="IPR003826">
    <property type="entry name" value="AdoMetDC_fam_prok"/>
</dbReference>
<evidence type="ECO:0000256" key="3">
    <source>
        <dbReference type="ARBA" id="ARBA00022813"/>
    </source>
</evidence>
<evidence type="ECO:0000256" key="5">
    <source>
        <dbReference type="ARBA" id="ARBA00023115"/>
    </source>
</evidence>
<protein>
    <recommendedName>
        <fullName evidence="10">S-adenosylmethionine decarboxylase proenzyme</fullName>
        <shortName evidence="10">AdoMetDC</shortName>
        <shortName evidence="10">SAMDC</shortName>
        <ecNumber evidence="10">4.1.1.50</ecNumber>
    </recommendedName>
    <component>
        <recommendedName>
            <fullName evidence="10">S-adenosylmethionine decarboxylase beta chain</fullName>
        </recommendedName>
    </component>
    <component>
        <recommendedName>
            <fullName evidence="10">S-adenosylmethionine decarboxylase alpha chain</fullName>
        </recommendedName>
    </component>
</protein>
<evidence type="ECO:0000256" key="6">
    <source>
        <dbReference type="ARBA" id="ARBA00023145"/>
    </source>
</evidence>
<evidence type="ECO:0000313" key="11">
    <source>
        <dbReference type="EMBL" id="MBB5055098.1"/>
    </source>
</evidence>
<name>A0A840NBH0_9BRAD</name>
<dbReference type="Proteomes" id="UP000521227">
    <property type="component" value="Unassembled WGS sequence"/>
</dbReference>
<dbReference type="Pfam" id="PF02675">
    <property type="entry name" value="AdoMet_dc"/>
    <property type="match status" value="1"/>
</dbReference>
<dbReference type="NCBIfam" id="TIGR03330">
    <property type="entry name" value="SAM_DCase_Bsu"/>
    <property type="match status" value="1"/>
</dbReference>
<dbReference type="PANTHER" id="PTHR33866">
    <property type="entry name" value="S-ADENOSYLMETHIONINE DECARBOXYLASE PROENZYME"/>
    <property type="match status" value="1"/>
</dbReference>
<dbReference type="UniPathway" id="UPA00331">
    <property type="reaction ID" value="UER00451"/>
</dbReference>
<reference evidence="11 12" key="1">
    <citation type="submission" date="2020-08" db="EMBL/GenBank/DDBJ databases">
        <title>Genomic Encyclopedia of Type Strains, Phase IV (KMG-IV): sequencing the most valuable type-strain genomes for metagenomic binning, comparative biology and taxonomic classification.</title>
        <authorList>
            <person name="Goeker M."/>
        </authorList>
    </citation>
    <scope>NUCLEOTIDE SEQUENCE [LARGE SCALE GENOMIC DNA]</scope>
    <source>
        <strain evidence="11 12">DSM 17498</strain>
    </source>
</reference>
<keyword evidence="7 10" id="KW-0456">Lyase</keyword>
<organism evidence="11 12">
    <name type="scientific">Afipia massiliensis</name>
    <dbReference type="NCBI Taxonomy" id="211460"/>
    <lineage>
        <taxon>Bacteria</taxon>
        <taxon>Pseudomonadati</taxon>
        <taxon>Pseudomonadota</taxon>
        <taxon>Alphaproteobacteria</taxon>
        <taxon>Hyphomicrobiales</taxon>
        <taxon>Nitrobacteraceae</taxon>
        <taxon>Afipia</taxon>
    </lineage>
</organism>
<evidence type="ECO:0000256" key="9">
    <source>
        <dbReference type="ARBA" id="ARBA00023317"/>
    </source>
</evidence>
<keyword evidence="2 10" id="KW-0210">Decarboxylase</keyword>
<keyword evidence="9 10" id="KW-0670">Pyruvate</keyword>
<evidence type="ECO:0000256" key="1">
    <source>
        <dbReference type="ARBA" id="ARBA00022691"/>
    </source>
</evidence>
<feature type="chain" id="PRO_5033192582" description="S-adenosylmethionine decarboxylase alpha chain" evidence="10">
    <location>
        <begin position="129"/>
        <end position="181"/>
    </location>
</feature>
<feature type="active site" description="Schiff-base intermediate with substrate; via pyruvic acid" evidence="10">
    <location>
        <position position="129"/>
    </location>
</feature>
<dbReference type="InterPro" id="IPR016067">
    <property type="entry name" value="S-AdoMet_deCO2ase_core"/>
</dbReference>
<dbReference type="InterPro" id="IPR042286">
    <property type="entry name" value="AdoMetDC_C"/>
</dbReference>
<evidence type="ECO:0000256" key="2">
    <source>
        <dbReference type="ARBA" id="ARBA00022793"/>
    </source>
</evidence>
<evidence type="ECO:0000256" key="10">
    <source>
        <dbReference type="HAMAP-Rule" id="MF_00464"/>
    </source>
</evidence>
<gene>
    <name evidence="10" type="primary">speH</name>
    <name evidence="11" type="ORF">HNQ36_005109</name>
</gene>
<keyword evidence="1 10" id="KW-0949">S-adenosyl-L-methionine</keyword>
<keyword evidence="8 10" id="KW-0704">Schiff base</keyword>
<dbReference type="EC" id="4.1.1.50" evidence="10"/>
<comment type="catalytic activity">
    <reaction evidence="10">
        <text>S-adenosyl-L-methionine + H(+) = S-adenosyl 3-(methylsulfanyl)propylamine + CO2</text>
        <dbReference type="Rhea" id="RHEA:15981"/>
        <dbReference type="ChEBI" id="CHEBI:15378"/>
        <dbReference type="ChEBI" id="CHEBI:16526"/>
        <dbReference type="ChEBI" id="CHEBI:57443"/>
        <dbReference type="ChEBI" id="CHEBI:59789"/>
        <dbReference type="EC" id="4.1.1.50"/>
    </reaction>
</comment>
<comment type="caution">
    <text evidence="11">The sequence shown here is derived from an EMBL/GenBank/DDBJ whole genome shotgun (WGS) entry which is preliminary data.</text>
</comment>
<accession>A0A840NBH0</accession>
<proteinExistence type="inferred from homology"/>
<dbReference type="PANTHER" id="PTHR33866:SF2">
    <property type="entry name" value="S-ADENOSYLMETHIONINE DECARBOXYLASE PROENZYME"/>
    <property type="match status" value="1"/>
</dbReference>
<dbReference type="SUPFAM" id="SSF56276">
    <property type="entry name" value="S-adenosylmethionine decarboxylase"/>
    <property type="match status" value="1"/>
</dbReference>
<feature type="modified residue" description="Pyruvic acid (Ser); by autocatalysis" evidence="10">
    <location>
        <position position="129"/>
    </location>
</feature>
<comment type="pathway">
    <text evidence="10">Amine and polyamine biosynthesis; S-adenosylmethioninamine biosynthesis; S-adenosylmethioninamine from S-adenosyl-L-methionine: step 1/1.</text>
</comment>
<dbReference type="Gene3D" id="3.30.360.110">
    <property type="entry name" value="S-adenosylmethionine decarboxylase domain"/>
    <property type="match status" value="1"/>
</dbReference>
<comment type="function">
    <text evidence="10">Catalyzes the decarboxylation of S-adenosylmethionine to S-adenosylmethioninamine (dcAdoMet), the propylamine donor required for the synthesis of the polyamines spermine and spermidine from the diamine putrescine.</text>
</comment>
<feature type="active site" description="Proton acceptor; for processing activity" evidence="10">
    <location>
        <position position="134"/>
    </location>
</feature>
<comment type="PTM">
    <text evidence="10">Is synthesized initially as an inactive proenzyme. Formation of the active enzyme involves a self-maturation process in which the active site pyruvoyl group is generated from an internal serine residue via an autocatalytic post-translational modification. Two non-identical subunits are generated from the proenzyme in this reaction, and the pyruvate is formed at the N-terminus of the alpha chain, which is derived from the carboxyl end of the proenzyme. The post-translation cleavage follows an unusual pathway, termed non-hydrolytic serinolysis, in which the side chain hydroxyl group of the serine supplies its oxygen atom to form the C-terminus of the beta chain, while the remainder of the serine residue undergoes an oxidative deamination to produce ammonia and the pyruvoyl group blocking the N-terminus of the alpha chain.</text>
</comment>
<dbReference type="EMBL" id="JACHIJ010000011">
    <property type="protein sequence ID" value="MBB5055098.1"/>
    <property type="molecule type" value="Genomic_DNA"/>
</dbReference>
<comment type="similarity">
    <text evidence="10">Belongs to the prokaryotic AdoMetDC family. Type 1 subfamily.</text>
</comment>
<feature type="chain" id="PRO_5033192583" description="S-adenosylmethionine decarboxylase beta chain" evidence="10">
    <location>
        <begin position="1"/>
        <end position="128"/>
    </location>
</feature>
<comment type="subunit">
    <text evidence="10">Heterotetramer of two alpha and two beta chains arranged as a dimer of alpha/beta heterodimers.</text>
</comment>
<evidence type="ECO:0000256" key="8">
    <source>
        <dbReference type="ARBA" id="ARBA00023270"/>
    </source>
</evidence>
<feature type="site" description="Cleavage (non-hydrolytic); by autolysis" evidence="10">
    <location>
        <begin position="128"/>
        <end position="129"/>
    </location>
</feature>
<dbReference type="RefSeq" id="WP_184090349.1">
    <property type="nucleotide sequence ID" value="NZ_JACHIJ010000011.1"/>
</dbReference>
<dbReference type="Gene3D" id="3.30.160.750">
    <property type="match status" value="1"/>
</dbReference>
<dbReference type="InterPro" id="IPR017716">
    <property type="entry name" value="S-AdoMet_deCOase_pro-enz"/>
</dbReference>
<keyword evidence="3 10" id="KW-0068">Autocatalytic cleavage</keyword>
<evidence type="ECO:0000256" key="7">
    <source>
        <dbReference type="ARBA" id="ARBA00023239"/>
    </source>
</evidence>
<dbReference type="HAMAP" id="MF_00464">
    <property type="entry name" value="AdoMetDC_1"/>
    <property type="match status" value="1"/>
</dbReference>
<keyword evidence="5 10" id="KW-0620">Polyamine biosynthesis</keyword>
<dbReference type="AlphaFoldDB" id="A0A840NBH0"/>
<keyword evidence="6 10" id="KW-0865">Zymogen</keyword>
<keyword evidence="4 10" id="KW-0745">Spermidine biosynthesis</keyword>
<feature type="active site" description="Proton donor; for catalytic activity" evidence="10">
    <location>
        <position position="149"/>
    </location>
</feature>
<dbReference type="GO" id="GO:0008295">
    <property type="term" value="P:spermidine biosynthetic process"/>
    <property type="evidence" value="ECO:0007669"/>
    <property type="project" value="UniProtKB-UniRule"/>
</dbReference>